<dbReference type="InterPro" id="IPR029044">
    <property type="entry name" value="Nucleotide-diphossugar_trans"/>
</dbReference>
<dbReference type="EMBL" id="JBHLUE010000011">
    <property type="protein sequence ID" value="MFC0565363.1"/>
    <property type="molecule type" value="Genomic_DNA"/>
</dbReference>
<evidence type="ECO:0000313" key="1">
    <source>
        <dbReference type="EMBL" id="MFC0565363.1"/>
    </source>
</evidence>
<keyword evidence="2" id="KW-1185">Reference proteome</keyword>
<accession>A0ABV6NX63</accession>
<organism evidence="1 2">
    <name type="scientific">Plantactinospora siamensis</name>
    <dbReference type="NCBI Taxonomy" id="555372"/>
    <lineage>
        <taxon>Bacteria</taxon>
        <taxon>Bacillati</taxon>
        <taxon>Actinomycetota</taxon>
        <taxon>Actinomycetes</taxon>
        <taxon>Micromonosporales</taxon>
        <taxon>Micromonosporaceae</taxon>
        <taxon>Plantactinospora</taxon>
    </lineage>
</organism>
<dbReference type="Gene3D" id="3.90.550.10">
    <property type="entry name" value="Spore Coat Polysaccharide Biosynthesis Protein SpsA, Chain A"/>
    <property type="match status" value="1"/>
</dbReference>
<comment type="caution">
    <text evidence="1">The sequence shown here is derived from an EMBL/GenBank/DDBJ whole genome shotgun (WGS) entry which is preliminary data.</text>
</comment>
<protein>
    <recommendedName>
        <fullName evidence="3">MobA-like NTP transferase domain-containing protein</fullName>
    </recommendedName>
</protein>
<proteinExistence type="predicted"/>
<dbReference type="Proteomes" id="UP001589894">
    <property type="component" value="Unassembled WGS sequence"/>
</dbReference>
<name>A0ABV6NX63_9ACTN</name>
<evidence type="ECO:0000313" key="2">
    <source>
        <dbReference type="Proteomes" id="UP001589894"/>
    </source>
</evidence>
<gene>
    <name evidence="1" type="ORF">ACFFHU_14610</name>
</gene>
<reference evidence="1 2" key="1">
    <citation type="submission" date="2024-09" db="EMBL/GenBank/DDBJ databases">
        <authorList>
            <person name="Sun Q."/>
            <person name="Mori K."/>
        </authorList>
    </citation>
    <scope>NUCLEOTIDE SEQUENCE [LARGE SCALE GENOMIC DNA]</scope>
    <source>
        <strain evidence="1 2">TBRC 2205</strain>
    </source>
</reference>
<sequence>MVRRLVVVLPGPVHWSPPGTGAARWRRALAEDTVDLLATMAQADPAIAVVPADRPLAAEIGWPGMPVYVLSARSVREVAGVAARDGYEQLAVIQADAPDLPGLVLAKLLRPLTTRPVAVAPAGPAAESAAPGGAPAGLLGVAVRLPVPDWLPDTDLDDADPARIRAAAPRPGQVVVTPGWRRLRGPDDLGSLDPRVEGWDNTRALLTGTG</sequence>
<evidence type="ECO:0008006" key="3">
    <source>
        <dbReference type="Google" id="ProtNLM"/>
    </source>
</evidence>
<dbReference type="RefSeq" id="WP_377339110.1">
    <property type="nucleotide sequence ID" value="NZ_JBHLUE010000011.1"/>
</dbReference>